<accession>A0ACB9Z1R9</accession>
<dbReference type="Proteomes" id="UP001497700">
    <property type="component" value="Unassembled WGS sequence"/>
</dbReference>
<proteinExistence type="predicted"/>
<evidence type="ECO:0000313" key="1">
    <source>
        <dbReference type="EMBL" id="KAI4865125.1"/>
    </source>
</evidence>
<evidence type="ECO:0000313" key="2">
    <source>
        <dbReference type="Proteomes" id="UP001497700"/>
    </source>
</evidence>
<protein>
    <submittedName>
        <fullName evidence="1">Uncharacterized protein</fullName>
    </submittedName>
</protein>
<dbReference type="EMBL" id="MU393476">
    <property type="protein sequence ID" value="KAI4865125.1"/>
    <property type="molecule type" value="Genomic_DNA"/>
</dbReference>
<keyword evidence="2" id="KW-1185">Reference proteome</keyword>
<sequence length="531" mass="59126">MVGIPKSNRCDFCRWRKTKCDEAWPTCGSCRKAGKECSGPSKRVKFVNNGRHTRDDRERKSSTVARDASSTSLADGASDSRSTGSLLSIKNRTTSSGAMFSKLRICTRKPPVPSKVPGSPADLLAGKVVMYLRSSEGTGYSLSMFLCTLGYVPPLLGRNEALFDATDLLLSTWQKLCRGTRPDDLFDLGSYSRAIRSLQKVLNDPREYKSSSTLAAAIYLQMSEFLFDRAESINQVSHSNGIYSLMMARGPPKPGDNFGCHLILDSFGFLFRLLLLGDIDNFFVRPEWQNALNGLFSQYKGKIPVIMEMSKLVIYATMVPDATKRFSKVRNIAPELQDAQELEEVTAVIDDADSKFRDLEMSTIPPLLQSNEICEEEDPASPVGTSYSFSSPIMSLFFANIGAFRIVLNRLKQDLNTIQGIDDPNLEAECMEWSARIWKTCRYIQSQKPLCSVSFNSPICVSYITAPPAIRSYLLATLKGSDDYRKHSATRWTESVIYAQYNVLLGRLSIANIRSIQGKKAASGLDHEPRL</sequence>
<reference evidence="1 2" key="1">
    <citation type="journal article" date="2022" name="New Phytol.">
        <title>Ecological generalism drives hyperdiversity of secondary metabolite gene clusters in xylarialean endophytes.</title>
        <authorList>
            <person name="Franco M.E.E."/>
            <person name="Wisecaver J.H."/>
            <person name="Arnold A.E."/>
            <person name="Ju Y.M."/>
            <person name="Slot J.C."/>
            <person name="Ahrendt S."/>
            <person name="Moore L.P."/>
            <person name="Eastman K.E."/>
            <person name="Scott K."/>
            <person name="Konkel Z."/>
            <person name="Mondo S.J."/>
            <person name="Kuo A."/>
            <person name="Hayes R.D."/>
            <person name="Haridas S."/>
            <person name="Andreopoulos B."/>
            <person name="Riley R."/>
            <person name="LaButti K."/>
            <person name="Pangilinan J."/>
            <person name="Lipzen A."/>
            <person name="Amirebrahimi M."/>
            <person name="Yan J."/>
            <person name="Adam C."/>
            <person name="Keymanesh K."/>
            <person name="Ng V."/>
            <person name="Louie K."/>
            <person name="Northen T."/>
            <person name="Drula E."/>
            <person name="Henrissat B."/>
            <person name="Hsieh H.M."/>
            <person name="Youens-Clark K."/>
            <person name="Lutzoni F."/>
            <person name="Miadlikowska J."/>
            <person name="Eastwood D.C."/>
            <person name="Hamelin R.C."/>
            <person name="Grigoriev I.V."/>
            <person name="U'Ren J.M."/>
        </authorList>
    </citation>
    <scope>NUCLEOTIDE SEQUENCE [LARGE SCALE GENOMIC DNA]</scope>
    <source>
        <strain evidence="1 2">CBS 119005</strain>
    </source>
</reference>
<comment type="caution">
    <text evidence="1">The sequence shown here is derived from an EMBL/GenBank/DDBJ whole genome shotgun (WGS) entry which is preliminary data.</text>
</comment>
<gene>
    <name evidence="1" type="ORF">F4820DRAFT_308578</name>
</gene>
<organism evidence="1 2">
    <name type="scientific">Hypoxylon rubiginosum</name>
    <dbReference type="NCBI Taxonomy" id="110542"/>
    <lineage>
        <taxon>Eukaryota</taxon>
        <taxon>Fungi</taxon>
        <taxon>Dikarya</taxon>
        <taxon>Ascomycota</taxon>
        <taxon>Pezizomycotina</taxon>
        <taxon>Sordariomycetes</taxon>
        <taxon>Xylariomycetidae</taxon>
        <taxon>Xylariales</taxon>
        <taxon>Hypoxylaceae</taxon>
        <taxon>Hypoxylon</taxon>
    </lineage>
</organism>
<name>A0ACB9Z1R9_9PEZI</name>